<dbReference type="PROSITE" id="PS00995">
    <property type="entry name" value="TCP1_3"/>
    <property type="match status" value="1"/>
</dbReference>
<organism evidence="5 6">
    <name type="scientific">Lithocarpus litseifolius</name>
    <dbReference type="NCBI Taxonomy" id="425828"/>
    <lineage>
        <taxon>Eukaryota</taxon>
        <taxon>Viridiplantae</taxon>
        <taxon>Streptophyta</taxon>
        <taxon>Embryophyta</taxon>
        <taxon>Tracheophyta</taxon>
        <taxon>Spermatophyta</taxon>
        <taxon>Magnoliopsida</taxon>
        <taxon>eudicotyledons</taxon>
        <taxon>Gunneridae</taxon>
        <taxon>Pentapetalae</taxon>
        <taxon>rosids</taxon>
        <taxon>fabids</taxon>
        <taxon>Fagales</taxon>
        <taxon>Fagaceae</taxon>
        <taxon>Lithocarpus</taxon>
    </lineage>
</organism>
<evidence type="ECO:0000313" key="5">
    <source>
        <dbReference type="EMBL" id="KAK9986295.1"/>
    </source>
</evidence>
<dbReference type="SUPFAM" id="SSF52029">
    <property type="entry name" value="GroEL apical domain-like"/>
    <property type="match status" value="1"/>
</dbReference>
<dbReference type="GO" id="GO:0005524">
    <property type="term" value="F:ATP binding"/>
    <property type="evidence" value="ECO:0007669"/>
    <property type="project" value="UniProtKB-KW"/>
</dbReference>
<reference evidence="5 6" key="1">
    <citation type="submission" date="2024-01" db="EMBL/GenBank/DDBJ databases">
        <title>A telomere-to-telomere, gap-free genome of sweet tea (Lithocarpus litseifolius).</title>
        <authorList>
            <person name="Zhou J."/>
        </authorList>
    </citation>
    <scope>NUCLEOTIDE SEQUENCE [LARGE SCALE GENOMIC DNA]</scope>
    <source>
        <strain evidence="5">Zhou-2022a</strain>
        <tissue evidence="5">Leaf</tissue>
    </source>
</reference>
<dbReference type="GO" id="GO:0140662">
    <property type="term" value="F:ATP-dependent protein folding chaperone"/>
    <property type="evidence" value="ECO:0007669"/>
    <property type="project" value="InterPro"/>
</dbReference>
<evidence type="ECO:0000256" key="1">
    <source>
        <dbReference type="ARBA" id="ARBA00008020"/>
    </source>
</evidence>
<comment type="similarity">
    <text evidence="1">Belongs to the TCP-1 chaperonin family.</text>
</comment>
<evidence type="ECO:0000256" key="4">
    <source>
        <dbReference type="ARBA" id="ARBA00023186"/>
    </source>
</evidence>
<dbReference type="InterPro" id="IPR002194">
    <property type="entry name" value="Chaperonin_TCP-1_CS"/>
</dbReference>
<dbReference type="Gene3D" id="3.30.260.10">
    <property type="entry name" value="TCP-1-like chaperonin intermediate domain"/>
    <property type="match status" value="1"/>
</dbReference>
<evidence type="ECO:0000256" key="3">
    <source>
        <dbReference type="ARBA" id="ARBA00022840"/>
    </source>
</evidence>
<dbReference type="GO" id="GO:0016887">
    <property type="term" value="F:ATP hydrolysis activity"/>
    <property type="evidence" value="ECO:0007669"/>
    <property type="project" value="InterPro"/>
</dbReference>
<name>A0AAW2BQM6_9ROSI</name>
<dbReference type="InterPro" id="IPR027409">
    <property type="entry name" value="GroEL-like_apical_dom_sf"/>
</dbReference>
<dbReference type="PANTHER" id="PTHR11353">
    <property type="entry name" value="CHAPERONIN"/>
    <property type="match status" value="1"/>
</dbReference>
<evidence type="ECO:0000313" key="6">
    <source>
        <dbReference type="Proteomes" id="UP001459277"/>
    </source>
</evidence>
<dbReference type="InterPro" id="IPR027410">
    <property type="entry name" value="TCP-1-like_intermed_sf"/>
</dbReference>
<dbReference type="EMBL" id="JAZDWU010000011">
    <property type="protein sequence ID" value="KAK9986295.1"/>
    <property type="molecule type" value="Genomic_DNA"/>
</dbReference>
<dbReference type="Gene3D" id="1.10.560.10">
    <property type="entry name" value="GroEL-like equatorial domain"/>
    <property type="match status" value="1"/>
</dbReference>
<dbReference type="InterPro" id="IPR017998">
    <property type="entry name" value="Chaperone_TCP-1"/>
</dbReference>
<evidence type="ECO:0000256" key="2">
    <source>
        <dbReference type="ARBA" id="ARBA00022741"/>
    </source>
</evidence>
<dbReference type="AlphaFoldDB" id="A0AAW2BQM6"/>
<keyword evidence="6" id="KW-1185">Reference proteome</keyword>
<dbReference type="InterPro" id="IPR002423">
    <property type="entry name" value="Cpn60/GroEL/TCP-1"/>
</dbReference>
<gene>
    <name evidence="5" type="ORF">SO802_031246</name>
</gene>
<proteinExistence type="inferred from homology"/>
<comment type="caution">
    <text evidence="5">The sequence shown here is derived from an EMBL/GenBank/DDBJ whole genome shotgun (WGS) entry which is preliminary data.</text>
</comment>
<protein>
    <submittedName>
        <fullName evidence="5">Uncharacterized protein</fullName>
    </submittedName>
</protein>
<dbReference type="InterPro" id="IPR027413">
    <property type="entry name" value="GROEL-like_equatorial_sf"/>
</dbReference>
<dbReference type="SUPFAM" id="SSF54849">
    <property type="entry name" value="GroEL-intermediate domain like"/>
    <property type="match status" value="1"/>
</dbReference>
<sequence length="205" mass="22607">MLVKLSKSQDSTAGDGTTTIFDIASAFLHQCISLLSYGIHPTVIFDSLHKVALKTVDVLTAMVVPVELSDRESLIKFASTPLNSKVVSQYSSLLALLTVDSVLFVVDPAKPDIVDLEDIKIVKRLGGTVDDIELVKGLVFDKKVGHASDGLTRMENAKIAIIQFQISPPKTDIEQSIMVSDYVQMDRILKEDRLCSIVYVRLQRM</sequence>
<dbReference type="GO" id="GO:0051082">
    <property type="term" value="F:unfolded protein binding"/>
    <property type="evidence" value="ECO:0007669"/>
    <property type="project" value="InterPro"/>
</dbReference>
<dbReference type="SUPFAM" id="SSF48592">
    <property type="entry name" value="GroEL equatorial domain-like"/>
    <property type="match status" value="1"/>
</dbReference>
<keyword evidence="2" id="KW-0547">Nucleotide-binding</keyword>
<accession>A0AAW2BQM6</accession>
<keyword evidence="3" id="KW-0067">ATP-binding</keyword>
<keyword evidence="4" id="KW-0143">Chaperone</keyword>
<dbReference type="Pfam" id="PF00118">
    <property type="entry name" value="Cpn60_TCP1"/>
    <property type="match status" value="1"/>
</dbReference>
<dbReference type="Proteomes" id="UP001459277">
    <property type="component" value="Unassembled WGS sequence"/>
</dbReference>